<evidence type="ECO:0000313" key="1">
    <source>
        <dbReference type="EMBL" id="MCH5600838.1"/>
    </source>
</evidence>
<proteinExistence type="predicted"/>
<protein>
    <submittedName>
        <fullName evidence="1">Uncharacterized protein</fullName>
    </submittedName>
</protein>
<dbReference type="Proteomes" id="UP001202248">
    <property type="component" value="Unassembled WGS sequence"/>
</dbReference>
<comment type="caution">
    <text evidence="1">The sequence shown here is derived from an EMBL/GenBank/DDBJ whole genome shotgun (WGS) entry which is preliminary data.</text>
</comment>
<accession>A0ABS9SR19</accession>
<organism evidence="1 2">
    <name type="scientific">Niabella ginsengisoli</name>
    <dbReference type="NCBI Taxonomy" id="522298"/>
    <lineage>
        <taxon>Bacteria</taxon>
        <taxon>Pseudomonadati</taxon>
        <taxon>Bacteroidota</taxon>
        <taxon>Chitinophagia</taxon>
        <taxon>Chitinophagales</taxon>
        <taxon>Chitinophagaceae</taxon>
        <taxon>Niabella</taxon>
    </lineage>
</organism>
<evidence type="ECO:0000313" key="2">
    <source>
        <dbReference type="Proteomes" id="UP001202248"/>
    </source>
</evidence>
<dbReference type="RefSeq" id="WP_240833257.1">
    <property type="nucleotide sequence ID" value="NZ_JAKWBL010000004.1"/>
</dbReference>
<reference evidence="1 2" key="1">
    <citation type="submission" date="2022-02" db="EMBL/GenBank/DDBJ databases">
        <authorList>
            <person name="Min J."/>
        </authorList>
    </citation>
    <scope>NUCLEOTIDE SEQUENCE [LARGE SCALE GENOMIC DNA]</scope>
    <source>
        <strain evidence="1 2">GR10-1</strain>
    </source>
</reference>
<keyword evidence="2" id="KW-1185">Reference proteome</keyword>
<name>A0ABS9SR19_9BACT</name>
<sequence>MSRVLVPLCDEADAFIIDYVQKLIYNAGAQLIILDATNIIQSNAVIKERIRAIEQTAPNHISISQDKKMDSEWLKDFDLILIGLDSWKRLVESKSDWLSYIPSTLVISDNH</sequence>
<dbReference type="EMBL" id="JAKWBL010000004">
    <property type="protein sequence ID" value="MCH5600838.1"/>
    <property type="molecule type" value="Genomic_DNA"/>
</dbReference>
<gene>
    <name evidence="1" type="ORF">MKP09_24450</name>
</gene>